<evidence type="ECO:0000256" key="12">
    <source>
        <dbReference type="SAM" id="MobiDB-lite"/>
    </source>
</evidence>
<dbReference type="PROSITE" id="PS51420">
    <property type="entry name" value="RHO"/>
    <property type="match status" value="1"/>
</dbReference>
<evidence type="ECO:0000256" key="7">
    <source>
        <dbReference type="ARBA" id="ARBA00022842"/>
    </source>
</evidence>
<comment type="caution">
    <text evidence="13">The sequence shown here is derived from an EMBL/GenBank/DDBJ whole genome shotgun (WGS) entry which is preliminary data.</text>
</comment>
<dbReference type="InterPro" id="IPR003578">
    <property type="entry name" value="Small_GTPase_Rho"/>
</dbReference>
<dbReference type="GO" id="GO:0022603">
    <property type="term" value="P:regulation of anatomical structure morphogenesis"/>
    <property type="evidence" value="ECO:0007669"/>
    <property type="project" value="UniProtKB-ARBA"/>
</dbReference>
<dbReference type="GO" id="GO:0022412">
    <property type="term" value="P:cellular process involved in reproduction in multicellular organism"/>
    <property type="evidence" value="ECO:0007669"/>
    <property type="project" value="UniProtKB-ARBA"/>
</dbReference>
<dbReference type="CDD" id="cd04130">
    <property type="entry name" value="Wrch_1"/>
    <property type="match status" value="1"/>
</dbReference>
<dbReference type="PROSITE" id="PS51421">
    <property type="entry name" value="RAS"/>
    <property type="match status" value="1"/>
</dbReference>
<sequence>MYRRKRVSGVVYNTDTHTYIHKRQVTQSSSIPTSSNSAISEHQFQQDISTVERAHRWSTGGAGCSTSKNDTFECEVPRLFVAGRGCGRIKSETMPPSSHTNWTKPLLKGGQMMQMQVKRVTGNGQNQNSNGSSNDSSGIPHDRRIKVVLVGDGAVGKTSLVVSYSTNGFPGEYVPTAFDNYKVVVNVDGQPVNVQLCDTAGQDDFDPLRSLCYPETDVFLVCFSVVCPSSYHSVASWWINEVRKYCPNAPIILVGTKSDLRSDVRLMLQLARYGQAPITTAQGHQLAQRLGAVSYVETSALTQHDLKEAFDQAIVSALNARRGGIGLICRRRKPPSLWRCNWQLAGCDFISVILGHYFNYL</sequence>
<dbReference type="PANTHER" id="PTHR24072">
    <property type="entry name" value="RHO FAMILY GTPASE"/>
    <property type="match status" value="1"/>
</dbReference>
<comment type="cofactor">
    <cofactor evidence="1">
        <name>Mg(2+)</name>
        <dbReference type="ChEBI" id="CHEBI:18420"/>
    </cofactor>
</comment>
<dbReference type="PROSITE" id="PS51419">
    <property type="entry name" value="RAB"/>
    <property type="match status" value="1"/>
</dbReference>
<evidence type="ECO:0000256" key="2">
    <source>
        <dbReference type="ARBA" id="ARBA00004342"/>
    </source>
</evidence>
<organism evidence="13 14">
    <name type="scientific">Vespula squamosa</name>
    <name type="common">Southern yellow jacket</name>
    <name type="synonym">Wasp</name>
    <dbReference type="NCBI Taxonomy" id="30214"/>
    <lineage>
        <taxon>Eukaryota</taxon>
        <taxon>Metazoa</taxon>
        <taxon>Ecdysozoa</taxon>
        <taxon>Arthropoda</taxon>
        <taxon>Hexapoda</taxon>
        <taxon>Insecta</taxon>
        <taxon>Pterygota</taxon>
        <taxon>Neoptera</taxon>
        <taxon>Endopterygota</taxon>
        <taxon>Hymenoptera</taxon>
        <taxon>Apocrita</taxon>
        <taxon>Aculeata</taxon>
        <taxon>Vespoidea</taxon>
        <taxon>Vespidae</taxon>
        <taxon>Vespinae</taxon>
        <taxon>Vespula</taxon>
    </lineage>
</organism>
<evidence type="ECO:0000256" key="9">
    <source>
        <dbReference type="ARBA" id="ARBA00023136"/>
    </source>
</evidence>
<evidence type="ECO:0000256" key="8">
    <source>
        <dbReference type="ARBA" id="ARBA00023134"/>
    </source>
</evidence>
<keyword evidence="11" id="KW-0449">Lipoprotein</keyword>
<evidence type="ECO:0000256" key="5">
    <source>
        <dbReference type="ARBA" id="ARBA00022723"/>
    </source>
</evidence>
<dbReference type="EMBL" id="JAUDFV010000154">
    <property type="protein sequence ID" value="KAL2715943.1"/>
    <property type="molecule type" value="Genomic_DNA"/>
</dbReference>
<comment type="subcellular location">
    <subcellularLocation>
        <location evidence="2">Cell membrane</location>
        <topology evidence="2">Lipid-anchor</topology>
        <orientation evidence="2">Cytoplasmic side</orientation>
    </subcellularLocation>
</comment>
<evidence type="ECO:0000256" key="6">
    <source>
        <dbReference type="ARBA" id="ARBA00022741"/>
    </source>
</evidence>
<keyword evidence="9" id="KW-0472">Membrane</keyword>
<evidence type="ECO:0000256" key="11">
    <source>
        <dbReference type="ARBA" id="ARBA00023288"/>
    </source>
</evidence>
<keyword evidence="3" id="KW-1003">Cell membrane</keyword>
<evidence type="ECO:0000256" key="10">
    <source>
        <dbReference type="ARBA" id="ARBA00023139"/>
    </source>
</evidence>
<dbReference type="InterPro" id="IPR001806">
    <property type="entry name" value="Small_GTPase"/>
</dbReference>
<dbReference type="SMART" id="SM00173">
    <property type="entry name" value="RAS"/>
    <property type="match status" value="1"/>
</dbReference>
<accession>A0ABD2A5P5</accession>
<dbReference type="InterPro" id="IPR027417">
    <property type="entry name" value="P-loop_NTPase"/>
</dbReference>
<keyword evidence="5" id="KW-0479">Metal-binding</keyword>
<dbReference type="Gene3D" id="3.40.50.300">
    <property type="entry name" value="P-loop containing nucleotide triphosphate hydrolases"/>
    <property type="match status" value="1"/>
</dbReference>
<keyword evidence="6" id="KW-0547">Nucleotide-binding</keyword>
<dbReference type="GO" id="GO:0046872">
    <property type="term" value="F:metal ion binding"/>
    <property type="evidence" value="ECO:0007669"/>
    <property type="project" value="UniProtKB-KW"/>
</dbReference>
<evidence type="ECO:0000256" key="4">
    <source>
        <dbReference type="ARBA" id="ARBA00022553"/>
    </source>
</evidence>
<dbReference type="Pfam" id="PF00071">
    <property type="entry name" value="Ras"/>
    <property type="match status" value="1"/>
</dbReference>
<name>A0ABD2A5P5_VESSQ</name>
<dbReference type="GO" id="GO:0005525">
    <property type="term" value="F:GTP binding"/>
    <property type="evidence" value="ECO:0007669"/>
    <property type="project" value="UniProtKB-KW"/>
</dbReference>
<reference evidence="13 14" key="1">
    <citation type="journal article" date="2024" name="Ann. Entomol. Soc. Am.">
        <title>Genomic analyses of the southern and eastern yellowjacket wasps (Hymenoptera: Vespidae) reveal evolutionary signatures of social life.</title>
        <authorList>
            <person name="Catto M.A."/>
            <person name="Caine P.B."/>
            <person name="Orr S.E."/>
            <person name="Hunt B.G."/>
            <person name="Goodisman M.A.D."/>
        </authorList>
    </citation>
    <scope>NUCLEOTIDE SEQUENCE [LARGE SCALE GENOMIC DNA]</scope>
    <source>
        <strain evidence="13">233</strain>
        <tissue evidence="13">Head and thorax</tissue>
    </source>
</reference>
<dbReference type="SUPFAM" id="SSF52540">
    <property type="entry name" value="P-loop containing nucleoside triphosphate hydrolases"/>
    <property type="match status" value="1"/>
</dbReference>
<dbReference type="SMART" id="SM00175">
    <property type="entry name" value="RAB"/>
    <property type="match status" value="1"/>
</dbReference>
<evidence type="ECO:0000256" key="3">
    <source>
        <dbReference type="ARBA" id="ARBA00022475"/>
    </source>
</evidence>
<dbReference type="NCBIfam" id="TIGR00231">
    <property type="entry name" value="small_GTP"/>
    <property type="match status" value="1"/>
</dbReference>
<dbReference type="Proteomes" id="UP001607302">
    <property type="component" value="Unassembled WGS sequence"/>
</dbReference>
<dbReference type="GO" id="GO:0007010">
    <property type="term" value="P:cytoskeleton organization"/>
    <property type="evidence" value="ECO:0007669"/>
    <property type="project" value="UniProtKB-ARBA"/>
</dbReference>
<dbReference type="GO" id="GO:0003006">
    <property type="term" value="P:developmental process involved in reproduction"/>
    <property type="evidence" value="ECO:0007669"/>
    <property type="project" value="UniProtKB-ARBA"/>
</dbReference>
<dbReference type="GO" id="GO:0001667">
    <property type="term" value="P:ameboidal-type cell migration"/>
    <property type="evidence" value="ECO:0007669"/>
    <property type="project" value="UniProtKB-ARBA"/>
</dbReference>
<dbReference type="AlphaFoldDB" id="A0ABD2A5P5"/>
<dbReference type="GO" id="GO:0035006">
    <property type="term" value="P:melanization defense response"/>
    <property type="evidence" value="ECO:0007669"/>
    <property type="project" value="UniProtKB-ARBA"/>
</dbReference>
<feature type="compositionally biased region" description="Low complexity" evidence="12">
    <location>
        <begin position="122"/>
        <end position="138"/>
    </location>
</feature>
<dbReference type="SMART" id="SM00174">
    <property type="entry name" value="RHO"/>
    <property type="match status" value="1"/>
</dbReference>
<evidence type="ECO:0000313" key="14">
    <source>
        <dbReference type="Proteomes" id="UP001607302"/>
    </source>
</evidence>
<gene>
    <name evidence="13" type="ORF">V1478_013619</name>
</gene>
<keyword evidence="8" id="KW-0342">GTP-binding</keyword>
<keyword evidence="14" id="KW-1185">Reference proteome</keyword>
<keyword evidence="4" id="KW-0597">Phosphoprotein</keyword>
<evidence type="ECO:0000256" key="1">
    <source>
        <dbReference type="ARBA" id="ARBA00001946"/>
    </source>
</evidence>
<dbReference type="GO" id="GO:0005886">
    <property type="term" value="C:plasma membrane"/>
    <property type="evidence" value="ECO:0007669"/>
    <property type="project" value="UniProtKB-SubCell"/>
</dbReference>
<keyword evidence="7" id="KW-0460">Magnesium</keyword>
<protein>
    <submittedName>
        <fullName evidence="13">Ras-related C3 botulinum toxin substrate 1-like isoform X1</fullName>
    </submittedName>
</protein>
<dbReference type="PRINTS" id="PR00449">
    <property type="entry name" value="RASTRNSFRMNG"/>
</dbReference>
<keyword evidence="10" id="KW-0564">Palmitate</keyword>
<feature type="region of interest" description="Disordered" evidence="12">
    <location>
        <begin position="121"/>
        <end position="140"/>
    </location>
</feature>
<dbReference type="InterPro" id="IPR005225">
    <property type="entry name" value="Small_GTP-bd"/>
</dbReference>
<dbReference type="FunFam" id="3.40.50.300:FF:000561">
    <property type="entry name" value="rho-related GTP-binding protein RhoV"/>
    <property type="match status" value="1"/>
</dbReference>
<evidence type="ECO:0000313" key="13">
    <source>
        <dbReference type="EMBL" id="KAL2715943.1"/>
    </source>
</evidence>
<proteinExistence type="predicted"/>
<dbReference type="GO" id="GO:0035099">
    <property type="term" value="P:hemocyte migration"/>
    <property type="evidence" value="ECO:0007669"/>
    <property type="project" value="UniProtKB-ARBA"/>
</dbReference>